<comment type="caution">
    <text evidence="2">The sequence shown here is derived from an EMBL/GenBank/DDBJ whole genome shotgun (WGS) entry which is preliminary data.</text>
</comment>
<keyword evidence="3" id="KW-1185">Reference proteome</keyword>
<gene>
    <name evidence="2" type="ORF">EDB81DRAFT_890881</name>
</gene>
<feature type="compositionally biased region" description="Basic and acidic residues" evidence="1">
    <location>
        <begin position="36"/>
        <end position="55"/>
    </location>
</feature>
<protein>
    <submittedName>
        <fullName evidence="2">Uncharacterized protein</fullName>
    </submittedName>
</protein>
<evidence type="ECO:0000313" key="2">
    <source>
        <dbReference type="EMBL" id="KAH7123187.1"/>
    </source>
</evidence>
<proteinExistence type="predicted"/>
<evidence type="ECO:0000313" key="3">
    <source>
        <dbReference type="Proteomes" id="UP000738349"/>
    </source>
</evidence>
<sequence length="95" mass="10960">MRAGAKLLEYLWPESIKAAIYFYNRIPSIHRNRKTPQRESQKVQRGPADRPAKQRESFKAAFLARRLQSPKYRTGNRRVFGEGLASSRRALSGGR</sequence>
<dbReference type="AlphaFoldDB" id="A0A9P9DQF8"/>
<name>A0A9P9DQF8_9HYPO</name>
<dbReference type="EMBL" id="JAGMUV010000023">
    <property type="protein sequence ID" value="KAH7123187.1"/>
    <property type="molecule type" value="Genomic_DNA"/>
</dbReference>
<feature type="region of interest" description="Disordered" evidence="1">
    <location>
        <begin position="30"/>
        <end position="55"/>
    </location>
</feature>
<evidence type="ECO:0000256" key="1">
    <source>
        <dbReference type="SAM" id="MobiDB-lite"/>
    </source>
</evidence>
<dbReference type="Proteomes" id="UP000738349">
    <property type="component" value="Unassembled WGS sequence"/>
</dbReference>
<accession>A0A9P9DQF8</accession>
<reference evidence="2" key="1">
    <citation type="journal article" date="2021" name="Nat. Commun.">
        <title>Genetic determinants of endophytism in the Arabidopsis root mycobiome.</title>
        <authorList>
            <person name="Mesny F."/>
            <person name="Miyauchi S."/>
            <person name="Thiergart T."/>
            <person name="Pickel B."/>
            <person name="Atanasova L."/>
            <person name="Karlsson M."/>
            <person name="Huettel B."/>
            <person name="Barry K.W."/>
            <person name="Haridas S."/>
            <person name="Chen C."/>
            <person name="Bauer D."/>
            <person name="Andreopoulos W."/>
            <person name="Pangilinan J."/>
            <person name="LaButti K."/>
            <person name="Riley R."/>
            <person name="Lipzen A."/>
            <person name="Clum A."/>
            <person name="Drula E."/>
            <person name="Henrissat B."/>
            <person name="Kohler A."/>
            <person name="Grigoriev I.V."/>
            <person name="Martin F.M."/>
            <person name="Hacquard S."/>
        </authorList>
    </citation>
    <scope>NUCLEOTIDE SEQUENCE</scope>
    <source>
        <strain evidence="2">MPI-CAGE-AT-0147</strain>
    </source>
</reference>
<organism evidence="2 3">
    <name type="scientific">Dactylonectria macrodidyma</name>
    <dbReference type="NCBI Taxonomy" id="307937"/>
    <lineage>
        <taxon>Eukaryota</taxon>
        <taxon>Fungi</taxon>
        <taxon>Dikarya</taxon>
        <taxon>Ascomycota</taxon>
        <taxon>Pezizomycotina</taxon>
        <taxon>Sordariomycetes</taxon>
        <taxon>Hypocreomycetidae</taxon>
        <taxon>Hypocreales</taxon>
        <taxon>Nectriaceae</taxon>
        <taxon>Dactylonectria</taxon>
    </lineage>
</organism>